<dbReference type="PANTHER" id="PTHR46913">
    <property type="entry name" value="RING-H2 FINGER PROTEIN ATL16"/>
    <property type="match status" value="1"/>
</dbReference>
<evidence type="ECO:0000256" key="1">
    <source>
        <dbReference type="ARBA" id="ARBA00000900"/>
    </source>
</evidence>
<keyword evidence="6 15" id="KW-0812">Transmembrane</keyword>
<dbReference type="OrthoDB" id="8062037at2759"/>
<feature type="compositionally biased region" description="Polar residues" evidence="14">
    <location>
        <begin position="296"/>
        <end position="313"/>
    </location>
</feature>
<evidence type="ECO:0000256" key="10">
    <source>
        <dbReference type="ARBA" id="ARBA00022833"/>
    </source>
</evidence>
<dbReference type="KEGG" id="nnu:104598898"/>
<reference evidence="17" key="1">
    <citation type="submission" date="2025-08" db="UniProtKB">
        <authorList>
            <consortium name="RefSeq"/>
        </authorList>
    </citation>
    <scope>IDENTIFICATION</scope>
</reference>
<dbReference type="RefSeq" id="XP_010259482.1">
    <property type="nucleotide sequence ID" value="XM_010261180.2"/>
</dbReference>
<protein>
    <recommendedName>
        <fullName evidence="4">RING-type E3 ubiquitin transferase</fullName>
        <ecNumber evidence="4">2.3.2.27</ecNumber>
    </recommendedName>
</protein>
<dbReference type="InterPro" id="IPR001841">
    <property type="entry name" value="Znf_RING"/>
</dbReference>
<evidence type="ECO:0000256" key="9">
    <source>
        <dbReference type="ARBA" id="ARBA00022786"/>
    </source>
</evidence>
<comment type="catalytic activity">
    <reaction evidence="1">
        <text>S-ubiquitinyl-[E2 ubiquitin-conjugating enzyme]-L-cysteine + [acceptor protein]-L-lysine = [E2 ubiquitin-conjugating enzyme]-L-cysteine + N(6)-ubiquitinyl-[acceptor protein]-L-lysine.</text>
        <dbReference type="EC" id="2.3.2.27"/>
    </reaction>
</comment>
<dbReference type="PANTHER" id="PTHR46913:SF1">
    <property type="entry name" value="RING-H2 FINGER PROTEIN ATL16"/>
    <property type="match status" value="1"/>
</dbReference>
<proteinExistence type="inferred from homology"/>
<evidence type="ECO:0000256" key="13">
    <source>
        <dbReference type="ARBA" id="ARBA00024209"/>
    </source>
</evidence>
<organism evidence="16 17">
    <name type="scientific">Nelumbo nucifera</name>
    <name type="common">Sacred lotus</name>
    <dbReference type="NCBI Taxonomy" id="4432"/>
    <lineage>
        <taxon>Eukaryota</taxon>
        <taxon>Viridiplantae</taxon>
        <taxon>Streptophyta</taxon>
        <taxon>Embryophyta</taxon>
        <taxon>Tracheophyta</taxon>
        <taxon>Spermatophyta</taxon>
        <taxon>Magnoliopsida</taxon>
        <taxon>Proteales</taxon>
        <taxon>Nelumbonaceae</taxon>
        <taxon>Nelumbo</taxon>
    </lineage>
</organism>
<dbReference type="OMA" id="RWYLLCA"/>
<feature type="region of interest" description="Disordered" evidence="14">
    <location>
        <begin position="205"/>
        <end position="234"/>
    </location>
</feature>
<evidence type="ECO:0000256" key="14">
    <source>
        <dbReference type="SAM" id="MobiDB-lite"/>
    </source>
</evidence>
<dbReference type="InterPro" id="IPR044600">
    <property type="entry name" value="ATL1/ATL16-like"/>
</dbReference>
<feature type="region of interest" description="Disordered" evidence="14">
    <location>
        <begin position="296"/>
        <end position="327"/>
    </location>
</feature>
<dbReference type="SMART" id="SM00184">
    <property type="entry name" value="RING"/>
    <property type="match status" value="1"/>
</dbReference>
<dbReference type="Gene3D" id="3.30.40.10">
    <property type="entry name" value="Zinc/RING finger domain, C3HC4 (zinc finger)"/>
    <property type="match status" value="1"/>
</dbReference>
<keyword evidence="8" id="KW-0863">Zinc-finger</keyword>
<evidence type="ECO:0000256" key="5">
    <source>
        <dbReference type="ARBA" id="ARBA00022679"/>
    </source>
</evidence>
<evidence type="ECO:0000256" key="2">
    <source>
        <dbReference type="ARBA" id="ARBA00004167"/>
    </source>
</evidence>
<evidence type="ECO:0000256" key="7">
    <source>
        <dbReference type="ARBA" id="ARBA00022723"/>
    </source>
</evidence>
<keyword evidence="7" id="KW-0479">Metal-binding</keyword>
<keyword evidence="10" id="KW-0862">Zinc</keyword>
<accession>A0A1U8ACM0</accession>
<dbReference type="Proteomes" id="UP000189703">
    <property type="component" value="Unplaced"/>
</dbReference>
<feature type="compositionally biased region" description="Low complexity" evidence="14">
    <location>
        <begin position="212"/>
        <end position="229"/>
    </location>
</feature>
<dbReference type="eggNOG" id="KOG0800">
    <property type="taxonomic scope" value="Eukaryota"/>
</dbReference>
<evidence type="ECO:0000256" key="4">
    <source>
        <dbReference type="ARBA" id="ARBA00012483"/>
    </source>
</evidence>
<dbReference type="GO" id="GO:0061630">
    <property type="term" value="F:ubiquitin protein ligase activity"/>
    <property type="evidence" value="ECO:0007669"/>
    <property type="project" value="UniProtKB-EC"/>
</dbReference>
<feature type="transmembrane region" description="Helical" evidence="15">
    <location>
        <begin position="23"/>
        <end position="45"/>
    </location>
</feature>
<keyword evidence="16" id="KW-1185">Reference proteome</keyword>
<comment type="similarity">
    <text evidence="13">Belongs to the RING-type zinc finger family. ATL subfamily.</text>
</comment>
<dbReference type="GO" id="GO:0016567">
    <property type="term" value="P:protein ubiquitination"/>
    <property type="evidence" value="ECO:0000318"/>
    <property type="project" value="GO_Central"/>
</dbReference>
<evidence type="ECO:0000256" key="3">
    <source>
        <dbReference type="ARBA" id="ARBA00004906"/>
    </source>
</evidence>
<dbReference type="PROSITE" id="PS50089">
    <property type="entry name" value="ZF_RING_2"/>
    <property type="match status" value="1"/>
</dbReference>
<evidence type="ECO:0000256" key="6">
    <source>
        <dbReference type="ARBA" id="ARBA00022692"/>
    </source>
</evidence>
<dbReference type="FunCoup" id="A0A1U8ACM0">
    <property type="interactions" value="17"/>
</dbReference>
<dbReference type="EC" id="2.3.2.27" evidence="4"/>
<gene>
    <name evidence="17" type="primary">LOC104598898</name>
</gene>
<keyword evidence="5" id="KW-0808">Transferase</keyword>
<evidence type="ECO:0000256" key="15">
    <source>
        <dbReference type="SAM" id="Phobius"/>
    </source>
</evidence>
<keyword evidence="11 15" id="KW-1133">Transmembrane helix</keyword>
<dbReference type="GO" id="GO:0008270">
    <property type="term" value="F:zinc ion binding"/>
    <property type="evidence" value="ECO:0007669"/>
    <property type="project" value="UniProtKB-KW"/>
</dbReference>
<evidence type="ECO:0000313" key="17">
    <source>
        <dbReference type="RefSeq" id="XP_010259482.1"/>
    </source>
</evidence>
<evidence type="ECO:0000256" key="12">
    <source>
        <dbReference type="ARBA" id="ARBA00023136"/>
    </source>
</evidence>
<dbReference type="FunFam" id="3.30.40.10:FF:000475">
    <property type="entry name" value="RING-H2 finger protein ATL3"/>
    <property type="match status" value="1"/>
</dbReference>
<dbReference type="GO" id="GO:0016020">
    <property type="term" value="C:membrane"/>
    <property type="evidence" value="ECO:0007669"/>
    <property type="project" value="UniProtKB-SubCell"/>
</dbReference>
<dbReference type="GeneID" id="104598898"/>
<evidence type="ECO:0000256" key="8">
    <source>
        <dbReference type="ARBA" id="ARBA00022771"/>
    </source>
</evidence>
<comment type="subcellular location">
    <subcellularLocation>
        <location evidence="2">Membrane</location>
        <topology evidence="2">Single-pass membrane protein</topology>
    </subcellularLocation>
</comment>
<name>A0A1U8ACM0_NELNU</name>
<keyword evidence="9" id="KW-0833">Ubl conjugation pathway</keyword>
<comment type="pathway">
    <text evidence="3">Protein modification; protein ubiquitination.</text>
</comment>
<keyword evidence="12 15" id="KW-0472">Membrane</keyword>
<dbReference type="SUPFAM" id="SSF57850">
    <property type="entry name" value="RING/U-box"/>
    <property type="match status" value="1"/>
</dbReference>
<dbReference type="InterPro" id="IPR013083">
    <property type="entry name" value="Znf_RING/FYVE/PHD"/>
</dbReference>
<dbReference type="CDD" id="cd16461">
    <property type="entry name" value="RING-H2_EL5-like"/>
    <property type="match status" value="1"/>
</dbReference>
<feature type="compositionally biased region" description="Basic and acidic residues" evidence="14">
    <location>
        <begin position="315"/>
        <end position="327"/>
    </location>
</feature>
<sequence length="327" mass="35885">MDDGPNDATRSYVARSYALSGKIMLSAIVILFTVVLLIFFLHIYARWFLTRSRRRHNTRHGRPRTHLVFTSSDPAASANTVSAPSPGLDASVLKAIPTFVYSSATHDQVLECAVCLSEFEENEKGRLLPRCKHSFHIDCIDMWFHSHSTCPLCRAPVNPEIESPPRKIEAAVDVEVVISVGVGEPPETQVVPSTGRCPECRYHENEMNRMPSSTNSSSPSAAADSSSSSLGNRRKPFELVGVSIEVPRRNNEAFRGMMEEEVGVDSPGGGQGFKSPGSRILSLKMILSRDRRAALSPSSAAIVQSCNSSVTESNDLERSEEGQQRPR</sequence>
<evidence type="ECO:0000256" key="11">
    <source>
        <dbReference type="ARBA" id="ARBA00022989"/>
    </source>
</evidence>
<dbReference type="Pfam" id="PF13639">
    <property type="entry name" value="zf-RING_2"/>
    <property type="match status" value="1"/>
</dbReference>
<evidence type="ECO:0000313" key="16">
    <source>
        <dbReference type="Proteomes" id="UP000189703"/>
    </source>
</evidence>
<dbReference type="AlphaFoldDB" id="A0A1U8ACM0"/>